<dbReference type="eggNOG" id="COG2509">
    <property type="taxonomic scope" value="Bacteria"/>
</dbReference>
<proteinExistence type="predicted"/>
<dbReference type="AlphaFoldDB" id="A6DFZ3"/>
<name>A6DFZ3_9BACT</name>
<dbReference type="RefSeq" id="WP_007276842.1">
    <property type="nucleotide sequence ID" value="NZ_ABCK01000001.1"/>
</dbReference>
<keyword evidence="3" id="KW-1185">Reference proteome</keyword>
<dbReference type="EMBL" id="ABCK01000001">
    <property type="protein sequence ID" value="EDM29723.1"/>
    <property type="molecule type" value="Genomic_DNA"/>
</dbReference>
<feature type="domain" description="FAD-dependent protein C-terminal" evidence="1">
    <location>
        <begin position="260"/>
        <end position="457"/>
    </location>
</feature>
<dbReference type="InterPro" id="IPR049516">
    <property type="entry name" value="FAD-depend_C"/>
</dbReference>
<evidence type="ECO:0000259" key="1">
    <source>
        <dbReference type="Pfam" id="PF21688"/>
    </source>
</evidence>
<dbReference type="Pfam" id="PF21688">
    <property type="entry name" value="FAD-depend_C"/>
    <property type="match status" value="1"/>
</dbReference>
<reference evidence="2 3" key="1">
    <citation type="journal article" date="2010" name="J. Bacteriol.">
        <title>Genome sequence of Lentisphaera araneosa HTCC2155T, the type species of the order Lentisphaerales in the phylum Lentisphaerae.</title>
        <authorList>
            <person name="Thrash J.C."/>
            <person name="Cho J.C."/>
            <person name="Vergin K.L."/>
            <person name="Morris R.M."/>
            <person name="Giovannoni S.J."/>
        </authorList>
    </citation>
    <scope>NUCLEOTIDE SEQUENCE [LARGE SCALE GENOMIC DNA]</scope>
    <source>
        <strain evidence="2 3">HTCC2155</strain>
    </source>
</reference>
<gene>
    <name evidence="2" type="ORF">LNTAR_18273</name>
</gene>
<accession>A6DFZ3</accession>
<dbReference type="InterPro" id="IPR036188">
    <property type="entry name" value="FAD/NAD-bd_sf"/>
</dbReference>
<evidence type="ECO:0000313" key="2">
    <source>
        <dbReference type="EMBL" id="EDM29723.1"/>
    </source>
</evidence>
<dbReference type="Proteomes" id="UP000004947">
    <property type="component" value="Unassembled WGS sequence"/>
</dbReference>
<dbReference type="OrthoDB" id="9762921at2"/>
<dbReference type="PANTHER" id="PTHR42842:SF3">
    <property type="entry name" value="FAD_NAD(P)-BINDING OXIDOREDUCTASE FAMILY PROTEIN"/>
    <property type="match status" value="1"/>
</dbReference>
<dbReference type="STRING" id="313628.LNTAR_18273"/>
<evidence type="ECO:0000313" key="3">
    <source>
        <dbReference type="Proteomes" id="UP000004947"/>
    </source>
</evidence>
<dbReference type="PANTHER" id="PTHR42842">
    <property type="entry name" value="FAD/NAD(P)-BINDING OXIDOREDUCTASE"/>
    <property type="match status" value="1"/>
</dbReference>
<comment type="caution">
    <text evidence="2">The sequence shown here is derived from an EMBL/GenBank/DDBJ whole genome shotgun (WGS) entry which is preliminary data.</text>
</comment>
<protein>
    <submittedName>
        <fullName evidence="2">Uncharacterized FAD-dependent dehydrogenase</fullName>
    </submittedName>
</protein>
<sequence length="513" mass="56733">MPLFNNISLSPGASLENALKKLDPSFKSYRILKKSLDARKKKKIMYIYNVETFTTEMPPPKEKIVLDRFPADKKPMTTIIGAGPAGLFAALRLVERGLPCRILERGKPILERMRDISRHWKKGQLNPDSNVCFGEGGAGTFSDGKLITRIKSEHIDYVMQRFVDFGSPDEIIYLANPHVGSNQIRKVISRLSEYLQEKGCAIEYDTRVEEFNLVDSQLESVTCQNGKKFESDHWILASGHSAHDIYRSLINVNILCESKSFAMGFRIEHPQEFIAKAQYGKFYNHPDMPTANYKISCHDKKSNVGVYSFCMCPGGYVLASSAQAGQMVVNGMSNYNHGSPFANSGLVITIDKEKWLGTDPLKALDFQSSIEKKAYDVGQDAGATIHIPAQTPEDFMNDRAGKIGKSSCPSGVISANLRDIYPKELNDAYIKALENFERKIPGFITNNALLHAVESRTSSPIRVPRDKANLESPSCSNLYPCGEGAGYAGGITSAAVDGIRCAEAIFEKASAEL</sequence>
<dbReference type="SUPFAM" id="SSF51905">
    <property type="entry name" value="FAD/NAD(P)-binding domain"/>
    <property type="match status" value="1"/>
</dbReference>
<organism evidence="2 3">
    <name type="scientific">Lentisphaera araneosa HTCC2155</name>
    <dbReference type="NCBI Taxonomy" id="313628"/>
    <lineage>
        <taxon>Bacteria</taxon>
        <taxon>Pseudomonadati</taxon>
        <taxon>Lentisphaerota</taxon>
        <taxon>Lentisphaeria</taxon>
        <taxon>Lentisphaerales</taxon>
        <taxon>Lentisphaeraceae</taxon>
        <taxon>Lentisphaera</taxon>
    </lineage>
</organism>
<dbReference type="PIRSF" id="PIRSF038984">
    <property type="entry name" value="FAD_binding_protein"/>
    <property type="match status" value="1"/>
</dbReference>
<dbReference type="InterPro" id="IPR028348">
    <property type="entry name" value="FAD-binding_protein"/>
</dbReference>
<dbReference type="Gene3D" id="3.50.50.60">
    <property type="entry name" value="FAD/NAD(P)-binding domain"/>
    <property type="match status" value="2"/>
</dbReference>